<reference evidence="3 4" key="1">
    <citation type="submission" date="2021-01" db="EMBL/GenBank/DDBJ databases">
        <title>Genomic Encyclopedia of Type Strains, Phase IV (KMG-IV): sequencing the most valuable type-strain genomes for metagenomic binning, comparative biology and taxonomic classification.</title>
        <authorList>
            <person name="Goeker M."/>
        </authorList>
    </citation>
    <scope>NUCLEOTIDE SEQUENCE [LARGE SCALE GENOMIC DNA]</scope>
    <source>
        <strain evidence="3 4">DSM 24436</strain>
    </source>
</reference>
<comment type="caution">
    <text evidence="3">The sequence shown here is derived from an EMBL/GenBank/DDBJ whole genome shotgun (WGS) entry which is preliminary data.</text>
</comment>
<feature type="domain" description="YhcG PDDEXK nuclease" evidence="1">
    <location>
        <begin position="62"/>
        <end position="217"/>
    </location>
</feature>
<dbReference type="InterPro" id="IPR053148">
    <property type="entry name" value="PD-DEXK-like_domain"/>
</dbReference>
<keyword evidence="4" id="KW-1185">Reference proteome</keyword>
<gene>
    <name evidence="3" type="ORF">JOC49_000423</name>
</gene>
<dbReference type="PANTHER" id="PTHR30547">
    <property type="entry name" value="UNCHARACTERIZED PROTEIN YHCG-RELATED"/>
    <property type="match status" value="1"/>
</dbReference>
<feature type="domain" description="YhcG N-terminal" evidence="2">
    <location>
        <begin position="1"/>
        <end position="37"/>
    </location>
</feature>
<evidence type="ECO:0000259" key="1">
    <source>
        <dbReference type="Pfam" id="PF06250"/>
    </source>
</evidence>
<dbReference type="InterPro" id="IPR009362">
    <property type="entry name" value="YhcG_C"/>
</dbReference>
<dbReference type="Pfam" id="PF17761">
    <property type="entry name" value="DUF1016_N"/>
    <property type="match status" value="1"/>
</dbReference>
<dbReference type="EMBL" id="JAFBDT010000002">
    <property type="protein sequence ID" value="MBM7560909.1"/>
    <property type="molecule type" value="Genomic_DNA"/>
</dbReference>
<sequence length="231" mass="27535">MKIENEEIRNFYIEECIEGNWSTRQLERQINSFYYQRILASQNKQIVRNEINKLEKGIQAEDIIKDPFVLEFMGLTDHRDFTEIEVEKALMDNLQKFLLELGKGFSFVARQKRITAEGDHFYIDLVFYNYILKCFILIDLKVGKLSHQDIGQMDFYVRYFEKEIKSESDNPTIGIILSSERNETVVKYSVLEESKQLFSAKYLPYLPTEEELKKELKRERNLIEIEKSLQE</sequence>
<name>A0ABS2MND5_9FIRM</name>
<proteinExistence type="predicted"/>
<dbReference type="PANTHER" id="PTHR30547:SF5">
    <property type="entry name" value="NUCLEASE YHCG-RELATED"/>
    <property type="match status" value="1"/>
</dbReference>
<protein>
    <submittedName>
        <fullName evidence="3">Nuclease of restriction endonuclease-like (RecB) superfamily</fullName>
    </submittedName>
</protein>
<dbReference type="InterPro" id="IPR011856">
    <property type="entry name" value="tRNA_endonuc-like_dom_sf"/>
</dbReference>
<evidence type="ECO:0000259" key="2">
    <source>
        <dbReference type="Pfam" id="PF17761"/>
    </source>
</evidence>
<dbReference type="Pfam" id="PF06250">
    <property type="entry name" value="YhcG_C"/>
    <property type="match status" value="1"/>
</dbReference>
<dbReference type="Gene3D" id="3.40.1350.10">
    <property type="match status" value="1"/>
</dbReference>
<evidence type="ECO:0000313" key="3">
    <source>
        <dbReference type="EMBL" id="MBM7560909.1"/>
    </source>
</evidence>
<evidence type="ECO:0000313" key="4">
    <source>
        <dbReference type="Proteomes" id="UP000767854"/>
    </source>
</evidence>
<organism evidence="3 4">
    <name type="scientific">Fusibacter tunisiensis</name>
    <dbReference type="NCBI Taxonomy" id="1008308"/>
    <lineage>
        <taxon>Bacteria</taxon>
        <taxon>Bacillati</taxon>
        <taxon>Bacillota</taxon>
        <taxon>Clostridia</taxon>
        <taxon>Eubacteriales</taxon>
        <taxon>Eubacteriales Family XII. Incertae Sedis</taxon>
        <taxon>Fusibacter</taxon>
    </lineage>
</organism>
<accession>A0ABS2MND5</accession>
<dbReference type="InterPro" id="IPR041527">
    <property type="entry name" value="YhcG_N"/>
</dbReference>
<dbReference type="Proteomes" id="UP000767854">
    <property type="component" value="Unassembled WGS sequence"/>
</dbReference>